<proteinExistence type="predicted"/>
<protein>
    <recommendedName>
        <fullName evidence="3">F-box domain-containing protein</fullName>
    </recommendedName>
</protein>
<comment type="caution">
    <text evidence="1">The sequence shown here is derived from an EMBL/GenBank/DDBJ whole genome shotgun (WGS) entry which is preliminary data.</text>
</comment>
<dbReference type="SUPFAM" id="SSF81383">
    <property type="entry name" value="F-box domain"/>
    <property type="match status" value="1"/>
</dbReference>
<dbReference type="EMBL" id="JBFTWV010000082">
    <property type="protein sequence ID" value="KAL2788291.1"/>
    <property type="molecule type" value="Genomic_DNA"/>
</dbReference>
<name>A0ABR4FYH2_9EURO</name>
<organism evidence="1 2">
    <name type="scientific">Aspergillus keveii</name>
    <dbReference type="NCBI Taxonomy" id="714993"/>
    <lineage>
        <taxon>Eukaryota</taxon>
        <taxon>Fungi</taxon>
        <taxon>Dikarya</taxon>
        <taxon>Ascomycota</taxon>
        <taxon>Pezizomycotina</taxon>
        <taxon>Eurotiomycetes</taxon>
        <taxon>Eurotiomycetidae</taxon>
        <taxon>Eurotiales</taxon>
        <taxon>Aspergillaceae</taxon>
        <taxon>Aspergillus</taxon>
        <taxon>Aspergillus subgen. Nidulantes</taxon>
    </lineage>
</organism>
<evidence type="ECO:0000313" key="2">
    <source>
        <dbReference type="Proteomes" id="UP001610563"/>
    </source>
</evidence>
<dbReference type="Proteomes" id="UP001610563">
    <property type="component" value="Unassembled WGS sequence"/>
</dbReference>
<sequence>MSTPKGEADLTNMDSPLLKLPAELLFSIFDFLPAVAKHILALSCRRLHFTFAASCPELYPDGRHAVRTGLARDGFPFRSYAYCNGCRSAHILKFFSPQQLDQPPTNRMCSVSCKQIWAEPGKHYSFEDFQGTRRSFIPHAIPDMLPDSNCSIAMKLFLQSRVWMHRNPRHSMWSDSPEQFAICAAYDVLTIPDSKMATKEEISRVLQGFDIPICPHTRLGDTVILKSYVPSRHCVSGSAKELAVWLGSIESEGAHACCHFPGCKTVFRWSCSPSPGREGWKALSIHFKRHLGTLLSPVNPRWMAQAVTISNEARLDAYWQACHQWKEVNMAIEEQRYERELSNQEGLLQRVDYIEFEQLRRENDYLRHPHRSKKYPGLILDYPPNFLDTTRPSEELPTTTILLKETAQDHPRQSNGGLQAQAVRASLDIADIDSSSSPTDRVQGANTNKLAFAPHTESYEDMFTAQYTAKAVLESIEGHTRFDTLFDDHKAIAPWERRLEQWIWGGHDCLTMGNGLLGMMGVPYNVVRPRIRWLANHLYRLPRSVRRRILNYEEAERTTF</sequence>
<keyword evidence="2" id="KW-1185">Reference proteome</keyword>
<evidence type="ECO:0000313" key="1">
    <source>
        <dbReference type="EMBL" id="KAL2788291.1"/>
    </source>
</evidence>
<dbReference type="InterPro" id="IPR036047">
    <property type="entry name" value="F-box-like_dom_sf"/>
</dbReference>
<evidence type="ECO:0008006" key="3">
    <source>
        <dbReference type="Google" id="ProtNLM"/>
    </source>
</evidence>
<accession>A0ABR4FYH2</accession>
<gene>
    <name evidence="1" type="ORF">BJX66DRAFT_263227</name>
</gene>
<reference evidence="1 2" key="1">
    <citation type="submission" date="2024-07" db="EMBL/GenBank/DDBJ databases">
        <title>Section-level genome sequencing and comparative genomics of Aspergillus sections Usti and Cavernicolus.</title>
        <authorList>
            <consortium name="Lawrence Berkeley National Laboratory"/>
            <person name="Nybo J.L."/>
            <person name="Vesth T.C."/>
            <person name="Theobald S."/>
            <person name="Frisvad J.C."/>
            <person name="Larsen T.O."/>
            <person name="Kjaerboelling I."/>
            <person name="Rothschild-Mancinelli K."/>
            <person name="Lyhne E.K."/>
            <person name="Kogle M.E."/>
            <person name="Barry K."/>
            <person name="Clum A."/>
            <person name="Na H."/>
            <person name="Ledsgaard L."/>
            <person name="Lin J."/>
            <person name="Lipzen A."/>
            <person name="Kuo A."/>
            <person name="Riley R."/>
            <person name="Mondo S."/>
            <person name="Labutti K."/>
            <person name="Haridas S."/>
            <person name="Pangalinan J."/>
            <person name="Salamov A.A."/>
            <person name="Simmons B.A."/>
            <person name="Magnuson J.K."/>
            <person name="Chen J."/>
            <person name="Drula E."/>
            <person name="Henrissat B."/>
            <person name="Wiebenga A."/>
            <person name="Lubbers R.J."/>
            <person name="Gomes A.C."/>
            <person name="Makela M.R."/>
            <person name="Stajich J."/>
            <person name="Grigoriev I.V."/>
            <person name="Mortensen U.H."/>
            <person name="De Vries R.P."/>
            <person name="Baker S.E."/>
            <person name="Andersen M.R."/>
        </authorList>
    </citation>
    <scope>NUCLEOTIDE SEQUENCE [LARGE SCALE GENOMIC DNA]</scope>
    <source>
        <strain evidence="1 2">CBS 209.92</strain>
    </source>
</reference>